<evidence type="ECO:0000259" key="5">
    <source>
        <dbReference type="SMART" id="SM00849"/>
    </source>
</evidence>
<evidence type="ECO:0000256" key="1">
    <source>
        <dbReference type="ARBA" id="ARBA00001947"/>
    </source>
</evidence>
<dbReference type="AlphaFoldDB" id="A0AAU7V584"/>
<evidence type="ECO:0000313" key="6">
    <source>
        <dbReference type="EMBL" id="XBW07173.1"/>
    </source>
</evidence>
<protein>
    <submittedName>
        <fullName evidence="6">MBL fold metallo-hydrolase</fullName>
    </submittedName>
</protein>
<dbReference type="Gene3D" id="3.60.15.10">
    <property type="entry name" value="Ribonuclease Z/Hydroxyacylglutathione hydrolase-like"/>
    <property type="match status" value="1"/>
</dbReference>
<dbReference type="PANTHER" id="PTHR46233:SF3">
    <property type="entry name" value="HYDROXYACYLGLUTATHIONE HYDROLASE GLOC"/>
    <property type="match status" value="1"/>
</dbReference>
<dbReference type="InterPro" id="IPR036866">
    <property type="entry name" value="RibonucZ/Hydroxyglut_hydro"/>
</dbReference>
<comment type="cofactor">
    <cofactor evidence="1">
        <name>Zn(2+)</name>
        <dbReference type="ChEBI" id="CHEBI:29105"/>
    </cofactor>
</comment>
<reference evidence="6" key="1">
    <citation type="submission" date="2023-11" db="EMBL/GenBank/DDBJ databases">
        <title>Scrofimicrobium hongkongense sp. nov., isolated from a patient with peritonitis.</title>
        <authorList>
            <person name="Lao H.Y."/>
            <person name="Wong A.Y.P."/>
            <person name="Ng T.L."/>
            <person name="Wong R.Y.L."/>
            <person name="Yau M.C.Y."/>
            <person name="Lam J.Y.W."/>
            <person name="Siu G.K.H."/>
        </authorList>
    </citation>
    <scope>NUCLEOTIDE SEQUENCE</scope>
    <source>
        <strain evidence="6">R131</strain>
    </source>
</reference>
<dbReference type="GO" id="GO:0016787">
    <property type="term" value="F:hydrolase activity"/>
    <property type="evidence" value="ECO:0007669"/>
    <property type="project" value="UniProtKB-KW"/>
</dbReference>
<dbReference type="KEGG" id="sapp:SAC06_05820"/>
<dbReference type="Pfam" id="PF00753">
    <property type="entry name" value="Lactamase_B"/>
    <property type="match status" value="1"/>
</dbReference>
<feature type="domain" description="Metallo-beta-lactamase" evidence="5">
    <location>
        <begin position="15"/>
        <end position="211"/>
    </location>
</feature>
<organism evidence="6">
    <name type="scientific">Scrofimicrobium appendicitidis</name>
    <dbReference type="NCBI Taxonomy" id="3079930"/>
    <lineage>
        <taxon>Bacteria</taxon>
        <taxon>Bacillati</taxon>
        <taxon>Actinomycetota</taxon>
        <taxon>Actinomycetes</taxon>
        <taxon>Actinomycetales</taxon>
        <taxon>Actinomycetaceae</taxon>
        <taxon>Scrofimicrobium</taxon>
    </lineage>
</organism>
<accession>A0AAU7V584</accession>
<dbReference type="EMBL" id="CP138335">
    <property type="protein sequence ID" value="XBW07173.1"/>
    <property type="molecule type" value="Genomic_DNA"/>
</dbReference>
<proteinExistence type="predicted"/>
<dbReference type="PANTHER" id="PTHR46233">
    <property type="entry name" value="HYDROXYACYLGLUTATHIONE HYDROLASE GLOC"/>
    <property type="match status" value="1"/>
</dbReference>
<dbReference type="SUPFAM" id="SSF56281">
    <property type="entry name" value="Metallo-hydrolase/oxidoreductase"/>
    <property type="match status" value="1"/>
</dbReference>
<evidence type="ECO:0000256" key="3">
    <source>
        <dbReference type="ARBA" id="ARBA00022801"/>
    </source>
</evidence>
<dbReference type="GO" id="GO:0046872">
    <property type="term" value="F:metal ion binding"/>
    <property type="evidence" value="ECO:0007669"/>
    <property type="project" value="UniProtKB-KW"/>
</dbReference>
<name>A0AAU7V584_9ACTO</name>
<dbReference type="RefSeq" id="WP_350257379.1">
    <property type="nucleotide sequence ID" value="NZ_CP138335.1"/>
</dbReference>
<keyword evidence="2" id="KW-0479">Metal-binding</keyword>
<evidence type="ECO:0000256" key="2">
    <source>
        <dbReference type="ARBA" id="ARBA00022723"/>
    </source>
</evidence>
<dbReference type="CDD" id="cd06262">
    <property type="entry name" value="metallo-hydrolase-like_MBL-fold"/>
    <property type="match status" value="1"/>
</dbReference>
<dbReference type="InterPro" id="IPR001279">
    <property type="entry name" value="Metallo-B-lactamas"/>
</dbReference>
<dbReference type="InterPro" id="IPR051453">
    <property type="entry name" value="MBL_Glyoxalase_II"/>
</dbReference>
<sequence>MAKLQIETLPTDLFDANCYLLFEDGSDQVVVVDPGLGAFLQVNQRLSELGKRVGAVLLTHGHPDHVWEAAQVAGLGGENTPTYIPGPDRDWLRDPLGQLGFDQLTELPTEWVEPERVEDAPTGSWEILPHIYLNLLPAPGHSRGSAVVLIGGQVVFDGQELQAPTAFSADVIFAGSVGRTDLPGGDETEMRESLRTLANALDPHTVLLPGHGPKTTWGQELESNPYVRRAAGLKH</sequence>
<keyword evidence="3" id="KW-0378">Hydrolase</keyword>
<keyword evidence="4" id="KW-0862">Zinc</keyword>
<dbReference type="SMART" id="SM00849">
    <property type="entry name" value="Lactamase_B"/>
    <property type="match status" value="1"/>
</dbReference>
<gene>
    <name evidence="6" type="ORF">SAC06_05820</name>
</gene>
<evidence type="ECO:0000256" key="4">
    <source>
        <dbReference type="ARBA" id="ARBA00022833"/>
    </source>
</evidence>